<sequence>MGQEIKVTGLVLNAGNIGEFDKRVTLLTKERGRITAFARGAKKATSPYAAACQPLTFGEFSLYEGRSSFNLMWADVGHYFEGVKEDLLLVSYGSYFCEFASYLTRENNDEKEILKLLYLSLRALEKKTIDPKLIRRVFEIKLMALYGQGMEVFCCTQCGSTEDLSCFDSSAGGILCSNCRKSGGRAVHISGSAVYTLQFILSSPPEKLYTFRVSKEVLKELDSVSESFLKQYVSHHFKSLDFLELL</sequence>
<keyword evidence="5 7" id="KW-0234">DNA repair</keyword>
<dbReference type="Gene3D" id="1.20.1440.120">
    <property type="entry name" value="Recombination protein O, C-terminal domain"/>
    <property type="match status" value="1"/>
</dbReference>
<organism evidence="9">
    <name type="scientific">Anaerostipes caccae</name>
    <dbReference type="NCBI Taxonomy" id="105841"/>
    <lineage>
        <taxon>Bacteria</taxon>
        <taxon>Bacillati</taxon>
        <taxon>Bacillota</taxon>
        <taxon>Clostridia</taxon>
        <taxon>Lachnospirales</taxon>
        <taxon>Lachnospiraceae</taxon>
        <taxon>Anaerostipes</taxon>
    </lineage>
</organism>
<dbReference type="HAMAP" id="MF_00201">
    <property type="entry name" value="RecO"/>
    <property type="match status" value="1"/>
</dbReference>
<dbReference type="PANTHER" id="PTHR33991:SF1">
    <property type="entry name" value="DNA REPAIR PROTEIN RECO"/>
    <property type="match status" value="1"/>
</dbReference>
<dbReference type="Pfam" id="PF11967">
    <property type="entry name" value="RecO_N"/>
    <property type="match status" value="1"/>
</dbReference>
<keyword evidence="3 7" id="KW-0227">DNA damage</keyword>
<dbReference type="InterPro" id="IPR003717">
    <property type="entry name" value="RecO"/>
</dbReference>
<comment type="function">
    <text evidence="7">Involved in DNA repair and RecF pathway recombination.</text>
</comment>
<gene>
    <name evidence="7 9" type="primary">recO</name>
    <name evidence="9" type="ORF">ACLFYP115_00504</name>
</gene>
<dbReference type="Gene3D" id="2.40.50.140">
    <property type="entry name" value="Nucleic acid-binding proteins"/>
    <property type="match status" value="1"/>
</dbReference>
<dbReference type="EMBL" id="CACRSQ010000002">
    <property type="protein sequence ID" value="VYS81127.1"/>
    <property type="molecule type" value="Genomic_DNA"/>
</dbReference>
<dbReference type="SUPFAM" id="SSF57863">
    <property type="entry name" value="ArfGap/RecO-like zinc finger"/>
    <property type="match status" value="1"/>
</dbReference>
<dbReference type="GO" id="GO:0006310">
    <property type="term" value="P:DNA recombination"/>
    <property type="evidence" value="ECO:0007669"/>
    <property type="project" value="UniProtKB-UniRule"/>
</dbReference>
<evidence type="ECO:0000256" key="6">
    <source>
        <dbReference type="ARBA" id="ARBA00033409"/>
    </source>
</evidence>
<dbReference type="InterPro" id="IPR037278">
    <property type="entry name" value="ARFGAP/RecO"/>
</dbReference>
<reference evidence="9" key="1">
    <citation type="submission" date="2019-11" db="EMBL/GenBank/DDBJ databases">
        <authorList>
            <person name="Feng L."/>
        </authorList>
    </citation>
    <scope>NUCLEOTIDE SEQUENCE</scope>
    <source>
        <strain evidence="9">AcaccaeLFYP115</strain>
    </source>
</reference>
<keyword evidence="4 7" id="KW-0233">DNA recombination</keyword>
<evidence type="ECO:0000256" key="7">
    <source>
        <dbReference type="HAMAP-Rule" id="MF_00201"/>
    </source>
</evidence>
<dbReference type="GO" id="GO:0006302">
    <property type="term" value="P:double-strand break repair"/>
    <property type="evidence" value="ECO:0007669"/>
    <property type="project" value="TreeGrafter"/>
</dbReference>
<name>A0A6N2RJE6_9FIRM</name>
<dbReference type="InterPro" id="IPR012340">
    <property type="entry name" value="NA-bd_OB-fold"/>
</dbReference>
<evidence type="ECO:0000256" key="5">
    <source>
        <dbReference type="ARBA" id="ARBA00023204"/>
    </source>
</evidence>
<evidence type="ECO:0000256" key="1">
    <source>
        <dbReference type="ARBA" id="ARBA00007452"/>
    </source>
</evidence>
<evidence type="ECO:0000313" key="9">
    <source>
        <dbReference type="EMBL" id="VYS81127.1"/>
    </source>
</evidence>
<evidence type="ECO:0000256" key="2">
    <source>
        <dbReference type="ARBA" id="ARBA00021310"/>
    </source>
</evidence>
<dbReference type="PANTHER" id="PTHR33991">
    <property type="entry name" value="DNA REPAIR PROTEIN RECO"/>
    <property type="match status" value="1"/>
</dbReference>
<dbReference type="GO" id="GO:0043590">
    <property type="term" value="C:bacterial nucleoid"/>
    <property type="evidence" value="ECO:0007669"/>
    <property type="project" value="TreeGrafter"/>
</dbReference>
<dbReference type="SUPFAM" id="SSF50249">
    <property type="entry name" value="Nucleic acid-binding proteins"/>
    <property type="match status" value="1"/>
</dbReference>
<dbReference type="InterPro" id="IPR022572">
    <property type="entry name" value="DNA_rep/recomb_RecO_N"/>
</dbReference>
<dbReference type="NCBIfam" id="TIGR00613">
    <property type="entry name" value="reco"/>
    <property type="match status" value="1"/>
</dbReference>
<dbReference type="RefSeq" id="WP_006568067.1">
    <property type="nucleotide sequence ID" value="NZ_BAABZP010000001.1"/>
</dbReference>
<evidence type="ECO:0000256" key="4">
    <source>
        <dbReference type="ARBA" id="ARBA00023172"/>
    </source>
</evidence>
<protein>
    <recommendedName>
        <fullName evidence="2 7">DNA repair protein RecO</fullName>
    </recommendedName>
    <alternativeName>
        <fullName evidence="6 7">Recombination protein O</fullName>
    </alternativeName>
</protein>
<accession>A0A6N2RJE6</accession>
<dbReference type="AlphaFoldDB" id="A0A6N2RJE6"/>
<dbReference type="Gene3D" id="6.20.220.20">
    <property type="entry name" value="Recombination protein O, zinc-binding domain"/>
    <property type="match status" value="1"/>
</dbReference>
<evidence type="ECO:0000256" key="3">
    <source>
        <dbReference type="ARBA" id="ARBA00022763"/>
    </source>
</evidence>
<feature type="domain" description="DNA replication/recombination mediator RecO N-terminal" evidence="8">
    <location>
        <begin position="4"/>
        <end position="67"/>
    </location>
</feature>
<comment type="similarity">
    <text evidence="1 7">Belongs to the RecO family.</text>
</comment>
<evidence type="ECO:0000259" key="8">
    <source>
        <dbReference type="Pfam" id="PF11967"/>
    </source>
</evidence>
<dbReference type="Pfam" id="PF02565">
    <property type="entry name" value="RecO_C"/>
    <property type="match status" value="1"/>
</dbReference>
<proteinExistence type="inferred from homology"/>
<dbReference type="InterPro" id="IPR042242">
    <property type="entry name" value="RecO_C"/>
</dbReference>